<keyword evidence="3" id="KW-0418">Kinase</keyword>
<accession>A0A0K1ENZ0</accession>
<dbReference type="PANTHER" id="PTHR43289:SF6">
    <property type="entry name" value="SERINE_THREONINE-PROTEIN KINASE NEKL-3"/>
    <property type="match status" value="1"/>
</dbReference>
<keyword evidence="8" id="KW-1185">Reference proteome</keyword>
<protein>
    <recommendedName>
        <fullName evidence="6">Protein kinase domain-containing protein</fullName>
    </recommendedName>
</protein>
<dbReference type="OrthoDB" id="9801841at2"/>
<organism evidence="7 8">
    <name type="scientific">Chondromyces crocatus</name>
    <dbReference type="NCBI Taxonomy" id="52"/>
    <lineage>
        <taxon>Bacteria</taxon>
        <taxon>Pseudomonadati</taxon>
        <taxon>Myxococcota</taxon>
        <taxon>Polyangia</taxon>
        <taxon>Polyangiales</taxon>
        <taxon>Polyangiaceae</taxon>
        <taxon>Chondromyces</taxon>
    </lineage>
</organism>
<sequence length="574" mass="59726">MGLQVGYQVTPHVRLLRLLKAGGMGSVWAAEHLALQTQVAVKFIATNSAHIPAMVTRFKREATYTAQIKSPHVVQVHDHGVTEGGLPFIVMELLEGEALDERLMRGGPLPPFEVAQVLGQLCKVLGRAHQLGIIHRDIKLSNVFLLDADGDVFTKLLDFGVAKQKGDKGPQVTAGGDLVGTVVYMSPEQLNDAREVDARSDLWSLGVVAYRALTGELPFRKEGGLGSLLMAVNAGYFTPVSELRPELPSVLDDWFLRALARDPAERFSNAREMSEAFDVAVGWESPGARSYRSGAMLAQRMEAARHQGRRLIEPTLVDPVELELDELAPVSSGPSARVEEELAPTECASAQKALEARAPAAYAPSPFAPSRSVSVDYESTSSSGGGVPLSKVESSSNTAVVRLQALSGIDGNGGNSGPSLMRVALAGLALGAMGVMAVALLRANQTGSLEPSGASPGFSLGVETHLAPDTEVKPEEVEPSIAPATTGAAVAPPEAAGPGNEATADAPGTVPPGGGASAPRGTSAETSQGAVRAPGAPTPSTQPSPRPPATTPQKWAPAGARSTTKPARGKAATF</sequence>
<dbReference type="PROSITE" id="PS00108">
    <property type="entry name" value="PROTEIN_KINASE_ST"/>
    <property type="match status" value="1"/>
</dbReference>
<dbReference type="GO" id="GO:0004674">
    <property type="term" value="F:protein serine/threonine kinase activity"/>
    <property type="evidence" value="ECO:0007669"/>
    <property type="project" value="TreeGrafter"/>
</dbReference>
<dbReference type="Pfam" id="PF00069">
    <property type="entry name" value="Pkinase"/>
    <property type="match status" value="1"/>
</dbReference>
<evidence type="ECO:0000313" key="7">
    <source>
        <dbReference type="EMBL" id="AKT42556.1"/>
    </source>
</evidence>
<evidence type="ECO:0000256" key="5">
    <source>
        <dbReference type="SAM" id="MobiDB-lite"/>
    </source>
</evidence>
<dbReference type="KEGG" id="ccro:CMC5_067830"/>
<dbReference type="EMBL" id="CP012159">
    <property type="protein sequence ID" value="AKT42556.1"/>
    <property type="molecule type" value="Genomic_DNA"/>
</dbReference>
<dbReference type="STRING" id="52.CMC5_067830"/>
<dbReference type="PANTHER" id="PTHR43289">
    <property type="entry name" value="MITOGEN-ACTIVATED PROTEIN KINASE KINASE KINASE 20-RELATED"/>
    <property type="match status" value="1"/>
</dbReference>
<feature type="region of interest" description="Disordered" evidence="5">
    <location>
        <begin position="487"/>
        <end position="574"/>
    </location>
</feature>
<reference evidence="7 8" key="1">
    <citation type="submission" date="2015-07" db="EMBL/GenBank/DDBJ databases">
        <title>Genome analysis of myxobacterium Chondromyces crocatus Cm c5 reveals a high potential for natural compound synthesis and the genetic basis for the loss of fruiting body formation.</title>
        <authorList>
            <person name="Zaburannyi N."/>
            <person name="Bunk B."/>
            <person name="Maier J."/>
            <person name="Overmann J."/>
            <person name="Mueller R."/>
        </authorList>
    </citation>
    <scope>NUCLEOTIDE SEQUENCE [LARGE SCALE GENOMIC DNA]</scope>
    <source>
        <strain evidence="7 8">Cm c5</strain>
    </source>
</reference>
<dbReference type="GO" id="GO:0005524">
    <property type="term" value="F:ATP binding"/>
    <property type="evidence" value="ECO:0007669"/>
    <property type="project" value="UniProtKB-KW"/>
</dbReference>
<feature type="domain" description="Protein kinase" evidence="6">
    <location>
        <begin position="13"/>
        <end position="278"/>
    </location>
</feature>
<keyword evidence="4" id="KW-0067">ATP-binding</keyword>
<dbReference type="InterPro" id="IPR008271">
    <property type="entry name" value="Ser/Thr_kinase_AS"/>
</dbReference>
<feature type="compositionally biased region" description="Low complexity" evidence="5">
    <location>
        <begin position="487"/>
        <end position="504"/>
    </location>
</feature>
<evidence type="ECO:0000256" key="4">
    <source>
        <dbReference type="ARBA" id="ARBA00022840"/>
    </source>
</evidence>
<dbReference type="Proteomes" id="UP000067626">
    <property type="component" value="Chromosome"/>
</dbReference>
<evidence type="ECO:0000313" key="8">
    <source>
        <dbReference type="Proteomes" id="UP000067626"/>
    </source>
</evidence>
<keyword evidence="1" id="KW-0808">Transferase</keyword>
<dbReference type="InterPro" id="IPR000719">
    <property type="entry name" value="Prot_kinase_dom"/>
</dbReference>
<dbReference type="InterPro" id="IPR011009">
    <property type="entry name" value="Kinase-like_dom_sf"/>
</dbReference>
<evidence type="ECO:0000256" key="3">
    <source>
        <dbReference type="ARBA" id="ARBA00022777"/>
    </source>
</evidence>
<dbReference type="Gene3D" id="1.10.510.10">
    <property type="entry name" value="Transferase(Phosphotransferase) domain 1"/>
    <property type="match status" value="1"/>
</dbReference>
<evidence type="ECO:0000256" key="1">
    <source>
        <dbReference type="ARBA" id="ARBA00022679"/>
    </source>
</evidence>
<name>A0A0K1ENZ0_CHOCO</name>
<dbReference type="CDD" id="cd14014">
    <property type="entry name" value="STKc_PknB_like"/>
    <property type="match status" value="1"/>
</dbReference>
<keyword evidence="2" id="KW-0547">Nucleotide-binding</keyword>
<proteinExistence type="predicted"/>
<gene>
    <name evidence="7" type="ORF">CMC5_067830</name>
</gene>
<evidence type="ECO:0000259" key="6">
    <source>
        <dbReference type="PROSITE" id="PS50011"/>
    </source>
</evidence>
<evidence type="ECO:0000256" key="2">
    <source>
        <dbReference type="ARBA" id="ARBA00022741"/>
    </source>
</evidence>
<dbReference type="SUPFAM" id="SSF56112">
    <property type="entry name" value="Protein kinase-like (PK-like)"/>
    <property type="match status" value="1"/>
</dbReference>
<dbReference type="Gene3D" id="3.30.200.20">
    <property type="entry name" value="Phosphorylase Kinase, domain 1"/>
    <property type="match status" value="1"/>
</dbReference>
<dbReference type="SMART" id="SM00220">
    <property type="entry name" value="S_TKc"/>
    <property type="match status" value="1"/>
</dbReference>
<dbReference type="RefSeq" id="WP_063796394.1">
    <property type="nucleotide sequence ID" value="NZ_CP012159.1"/>
</dbReference>
<dbReference type="PROSITE" id="PS50011">
    <property type="entry name" value="PROTEIN_KINASE_DOM"/>
    <property type="match status" value="1"/>
</dbReference>
<feature type="compositionally biased region" description="Pro residues" evidence="5">
    <location>
        <begin position="536"/>
        <end position="550"/>
    </location>
</feature>
<dbReference type="AlphaFoldDB" id="A0A0K1ENZ0"/>